<dbReference type="STRING" id="1144548.SAMN05443287_12215"/>
<gene>
    <name evidence="2" type="ORF">SAMN05443287_12215</name>
</gene>
<feature type="region of interest" description="Disordered" evidence="1">
    <location>
        <begin position="44"/>
        <end position="73"/>
    </location>
</feature>
<protein>
    <submittedName>
        <fullName evidence="2">Uncharacterized protein</fullName>
    </submittedName>
</protein>
<evidence type="ECO:0000313" key="3">
    <source>
        <dbReference type="Proteomes" id="UP000198707"/>
    </source>
</evidence>
<keyword evidence="3" id="KW-1185">Reference proteome</keyword>
<dbReference type="Proteomes" id="UP000198707">
    <property type="component" value="Unassembled WGS sequence"/>
</dbReference>
<evidence type="ECO:0000256" key="1">
    <source>
        <dbReference type="SAM" id="MobiDB-lite"/>
    </source>
</evidence>
<dbReference type="AlphaFoldDB" id="A0A1H7E7V4"/>
<organism evidence="2 3">
    <name type="scientific">Micromonospora phaseoli</name>
    <dbReference type="NCBI Taxonomy" id="1144548"/>
    <lineage>
        <taxon>Bacteria</taxon>
        <taxon>Bacillati</taxon>
        <taxon>Actinomycetota</taxon>
        <taxon>Actinomycetes</taxon>
        <taxon>Micromonosporales</taxon>
        <taxon>Micromonosporaceae</taxon>
        <taxon>Micromonospora</taxon>
    </lineage>
</organism>
<sequence length="73" mass="7521">MSQLINAFGFAAVAVGSLAAGARLEPGPAAFGANVEAAELRTHRSPPGVLVRETPRASRELKEDGCGQSFPTI</sequence>
<name>A0A1H7E7V4_9ACTN</name>
<proteinExistence type="predicted"/>
<reference evidence="3" key="1">
    <citation type="submission" date="2016-10" db="EMBL/GenBank/DDBJ databases">
        <authorList>
            <person name="Varghese N."/>
            <person name="Submissions S."/>
        </authorList>
    </citation>
    <scope>NUCLEOTIDE SEQUENCE [LARGE SCALE GENOMIC DNA]</scope>
    <source>
        <strain evidence="3">CGMCC 4.7038</strain>
    </source>
</reference>
<dbReference type="EMBL" id="FNYV01000022">
    <property type="protein sequence ID" value="SEK06685.1"/>
    <property type="molecule type" value="Genomic_DNA"/>
</dbReference>
<feature type="compositionally biased region" description="Basic and acidic residues" evidence="1">
    <location>
        <begin position="53"/>
        <end position="65"/>
    </location>
</feature>
<evidence type="ECO:0000313" key="2">
    <source>
        <dbReference type="EMBL" id="SEK06685.1"/>
    </source>
</evidence>
<accession>A0A1H7E7V4</accession>